<name>A0ABW6FTC5_9ACTN</name>
<evidence type="ECO:0000313" key="2">
    <source>
        <dbReference type="Proteomes" id="UP001598448"/>
    </source>
</evidence>
<dbReference type="EMBL" id="JBHXIJ010000232">
    <property type="protein sequence ID" value="MFD5102299.1"/>
    <property type="molecule type" value="Genomic_DNA"/>
</dbReference>
<accession>A0ABW6FTC5</accession>
<evidence type="ECO:0008006" key="3">
    <source>
        <dbReference type="Google" id="ProtNLM"/>
    </source>
</evidence>
<sequence length="160" mass="16540">MAGAETWSIGPAGEAVTSDGGLVPLLGRAGGAEPGERVVTAPVVCRHCDWNRFEVAAGECYCEGCCLPLGIEDGDVVPGAPMWRLVPSGARLPPVREAPLTAADMVRCPAGHDLFEVGVAYALAGDGGVRRLSVGLRCPLDGASRLYVDNARVVPRACCP</sequence>
<evidence type="ECO:0000313" key="1">
    <source>
        <dbReference type="EMBL" id="MFD5102299.1"/>
    </source>
</evidence>
<dbReference type="RefSeq" id="WP_386718990.1">
    <property type="nucleotide sequence ID" value="NZ_JBHXIJ010000232.1"/>
</dbReference>
<comment type="caution">
    <text evidence="1">The sequence shown here is derived from an EMBL/GenBank/DDBJ whole genome shotgun (WGS) entry which is preliminary data.</text>
</comment>
<proteinExistence type="predicted"/>
<organism evidence="1 2">
    <name type="scientific">Streptomyces albidochromogenes</name>
    <dbReference type="NCBI Taxonomy" id="329524"/>
    <lineage>
        <taxon>Bacteria</taxon>
        <taxon>Bacillati</taxon>
        <taxon>Actinomycetota</taxon>
        <taxon>Actinomycetes</taxon>
        <taxon>Kitasatosporales</taxon>
        <taxon>Streptomycetaceae</taxon>
        <taxon>Streptomyces</taxon>
    </lineage>
</organism>
<dbReference type="Proteomes" id="UP001598448">
    <property type="component" value="Unassembled WGS sequence"/>
</dbReference>
<keyword evidence="2" id="KW-1185">Reference proteome</keyword>
<reference evidence="1 2" key="1">
    <citation type="submission" date="2024-09" db="EMBL/GenBank/DDBJ databases">
        <title>The Natural Products Discovery Center: Release of the First 8490 Sequenced Strains for Exploring Actinobacteria Biosynthetic Diversity.</title>
        <authorList>
            <person name="Kalkreuter E."/>
            <person name="Kautsar S.A."/>
            <person name="Yang D."/>
            <person name="Bader C.D."/>
            <person name="Teijaro C.N."/>
            <person name="Fluegel L."/>
            <person name="Davis C.M."/>
            <person name="Simpson J.R."/>
            <person name="Lauterbach L."/>
            <person name="Steele A.D."/>
            <person name="Gui C."/>
            <person name="Meng S."/>
            <person name="Li G."/>
            <person name="Viehrig K."/>
            <person name="Ye F."/>
            <person name="Su P."/>
            <person name="Kiefer A.F."/>
            <person name="Nichols A."/>
            <person name="Cepeda A.J."/>
            <person name="Yan W."/>
            <person name="Fan B."/>
            <person name="Jiang Y."/>
            <person name="Adhikari A."/>
            <person name="Zheng C.-J."/>
            <person name="Schuster L."/>
            <person name="Cowan T.M."/>
            <person name="Smanski M.J."/>
            <person name="Chevrette M.G."/>
            <person name="De Carvalho L.P.S."/>
            <person name="Shen B."/>
        </authorList>
    </citation>
    <scope>NUCLEOTIDE SEQUENCE [LARGE SCALE GENOMIC DNA]</scope>
    <source>
        <strain evidence="1 2">NPDC058348</strain>
    </source>
</reference>
<gene>
    <name evidence="1" type="ORF">ACFWJN_25500</name>
</gene>
<protein>
    <recommendedName>
        <fullName evidence="3">DUF35 domain-containing protein</fullName>
    </recommendedName>
</protein>